<dbReference type="Proteomes" id="UP000199501">
    <property type="component" value="Unassembled WGS sequence"/>
</dbReference>
<proteinExistence type="predicted"/>
<dbReference type="AlphaFoldDB" id="A0A1G6T9A7"/>
<keyword evidence="2" id="KW-1185">Reference proteome</keyword>
<evidence type="ECO:0000313" key="1">
    <source>
        <dbReference type="EMBL" id="SDD25603.1"/>
    </source>
</evidence>
<dbReference type="EMBL" id="FMZZ01000009">
    <property type="protein sequence ID" value="SDD25603.1"/>
    <property type="molecule type" value="Genomic_DNA"/>
</dbReference>
<reference evidence="2" key="1">
    <citation type="submission" date="2016-10" db="EMBL/GenBank/DDBJ databases">
        <authorList>
            <person name="Varghese N."/>
            <person name="Submissions S."/>
        </authorList>
    </citation>
    <scope>NUCLEOTIDE SEQUENCE [LARGE SCALE GENOMIC DNA]</scope>
    <source>
        <strain evidence="2">IBRC-M 10403</strain>
    </source>
</reference>
<name>A0A1G6T9A7_9PSEU</name>
<evidence type="ECO:0000313" key="2">
    <source>
        <dbReference type="Proteomes" id="UP000199501"/>
    </source>
</evidence>
<protein>
    <submittedName>
        <fullName evidence="1">Uncharacterized protein</fullName>
    </submittedName>
</protein>
<dbReference type="RefSeq" id="WP_091452589.1">
    <property type="nucleotide sequence ID" value="NZ_FMZZ01000009.1"/>
</dbReference>
<gene>
    <name evidence="1" type="ORF">SAMN05216174_10934</name>
</gene>
<accession>A0A1G6T9A7</accession>
<sequence>MSDYFLLTPEVAGELGANSVVDRSVRPAVASKVEYAFHDWYGDELITATPVFLVTDGLAEELSRSGLSGFEFRDATITLAPEGEDMIGDISTLPPFKWLVVTGRGGHEDFGLVPPARLVVSAAAMDLLNTRRLPRCDAEPYERAGA</sequence>
<organism evidence="1 2">
    <name type="scientific">Actinokineospora iranica</name>
    <dbReference type="NCBI Taxonomy" id="1271860"/>
    <lineage>
        <taxon>Bacteria</taxon>
        <taxon>Bacillati</taxon>
        <taxon>Actinomycetota</taxon>
        <taxon>Actinomycetes</taxon>
        <taxon>Pseudonocardiales</taxon>
        <taxon>Pseudonocardiaceae</taxon>
        <taxon>Actinokineospora</taxon>
    </lineage>
</organism>
<dbReference type="OrthoDB" id="5879561at2"/>